<dbReference type="PANTHER" id="PTHR43100:SF1">
    <property type="entry name" value="GLUTAMATE SYNTHASE [NADPH] SMALL CHAIN"/>
    <property type="match status" value="1"/>
</dbReference>
<dbReference type="Gene3D" id="3.50.50.60">
    <property type="entry name" value="FAD/NAD(P)-binding domain"/>
    <property type="match status" value="1"/>
</dbReference>
<comment type="pathway">
    <text evidence="4">Amino-acid biosynthesis.</text>
</comment>
<organism evidence="6 7">
    <name type="scientific">Mesosutterella multiformis</name>
    <dbReference type="NCBI Taxonomy" id="2259133"/>
    <lineage>
        <taxon>Bacteria</taxon>
        <taxon>Pseudomonadati</taxon>
        <taxon>Pseudomonadota</taxon>
        <taxon>Betaproteobacteria</taxon>
        <taxon>Burkholderiales</taxon>
        <taxon>Sutterellaceae</taxon>
        <taxon>Mesosutterella</taxon>
    </lineage>
</organism>
<comment type="caution">
    <text evidence="6">The sequence shown here is derived from an EMBL/GenBank/DDBJ whole genome shotgun (WGS) entry which is preliminary data.</text>
</comment>
<dbReference type="Gene3D" id="3.40.50.720">
    <property type="entry name" value="NAD(P)-binding Rossmann-like Domain"/>
    <property type="match status" value="1"/>
</dbReference>
<dbReference type="InterPro" id="IPR028261">
    <property type="entry name" value="DPD_II"/>
</dbReference>
<evidence type="ECO:0000256" key="2">
    <source>
        <dbReference type="ARBA" id="ARBA00023002"/>
    </source>
</evidence>
<dbReference type="OrthoDB" id="9803192at2"/>
<gene>
    <name evidence="6" type="primary">gltD</name>
    <name evidence="6" type="ORF">MESMUL_21010</name>
</gene>
<dbReference type="InterPro" id="IPR036188">
    <property type="entry name" value="FAD/NAD-bd_sf"/>
</dbReference>
<dbReference type="PROSITE" id="PS51379">
    <property type="entry name" value="4FE4S_FER_2"/>
    <property type="match status" value="1"/>
</dbReference>
<dbReference type="GO" id="GO:0006537">
    <property type="term" value="P:glutamate biosynthetic process"/>
    <property type="evidence" value="ECO:0007669"/>
    <property type="project" value="UniProtKB-KW"/>
</dbReference>
<dbReference type="SUPFAM" id="SSF51971">
    <property type="entry name" value="Nucleotide-binding domain"/>
    <property type="match status" value="1"/>
</dbReference>
<keyword evidence="3" id="KW-0314">Glutamate biosynthesis</keyword>
<dbReference type="InterPro" id="IPR009051">
    <property type="entry name" value="Helical_ferredxn"/>
</dbReference>
<dbReference type="Pfam" id="PF07992">
    <property type="entry name" value="Pyr_redox_2"/>
    <property type="match status" value="1"/>
</dbReference>
<evidence type="ECO:0000259" key="5">
    <source>
        <dbReference type="PROSITE" id="PS51379"/>
    </source>
</evidence>
<dbReference type="Pfam" id="PF14691">
    <property type="entry name" value="Fer4_20"/>
    <property type="match status" value="1"/>
</dbReference>
<dbReference type="EMBL" id="BGZJ01000002">
    <property type="protein sequence ID" value="GBO94747.1"/>
    <property type="molecule type" value="Genomic_DNA"/>
</dbReference>
<evidence type="ECO:0000256" key="1">
    <source>
        <dbReference type="ARBA" id="ARBA00022605"/>
    </source>
</evidence>
<protein>
    <submittedName>
        <fullName evidence="6">Glutamate synthase subunit beta</fullName>
    </submittedName>
</protein>
<dbReference type="Proteomes" id="UP000266091">
    <property type="component" value="Unassembled WGS sequence"/>
</dbReference>
<keyword evidence="2" id="KW-0560">Oxidoreductase</keyword>
<feature type="domain" description="4Fe-4S ferredoxin-type" evidence="5">
    <location>
        <begin position="32"/>
        <end position="65"/>
    </location>
</feature>
<evidence type="ECO:0000313" key="7">
    <source>
        <dbReference type="Proteomes" id="UP000266091"/>
    </source>
</evidence>
<keyword evidence="1" id="KW-0028">Amino-acid biosynthesis</keyword>
<dbReference type="PRINTS" id="PR00419">
    <property type="entry name" value="ADXRDTASE"/>
</dbReference>
<evidence type="ECO:0000313" key="6">
    <source>
        <dbReference type="EMBL" id="GBO94747.1"/>
    </source>
</evidence>
<evidence type="ECO:0000256" key="4">
    <source>
        <dbReference type="ARBA" id="ARBA00029440"/>
    </source>
</evidence>
<evidence type="ECO:0000256" key="3">
    <source>
        <dbReference type="ARBA" id="ARBA00023164"/>
    </source>
</evidence>
<dbReference type="AlphaFoldDB" id="A0A388SEF4"/>
<dbReference type="InterPro" id="IPR017896">
    <property type="entry name" value="4Fe4S_Fe-S-bd"/>
</dbReference>
<dbReference type="RefSeq" id="WP_116270956.1">
    <property type="nucleotide sequence ID" value="NZ_BGZJ01000002.1"/>
</dbReference>
<sequence length="491" mass="54147">MTTEKKLHRIEFHHESVEERVKHFHEFKTPLTAEEIHEQALRCLHCGTPYCSSSCPLHNRPVDWNRLVREGKWRDAWECLNATNNFPEVTSRICPCLCEAGCTQYLIEDSAVGIQTIERSIIDRAWKSGWVKPEVPLIRTGKKVAVIGSGPSGLACAQQLAREGHLVTVFEKNDRAGGLMALGIPDFKLEKPLIDRRLEQMKAEGVTFELGTAVGTDKFDEGVHSFAKKVIPAEDVIRDFDAVVLALGSEAPRDLKVPGRDAKGVNFALDLLIGQNREDSGAVKKAPISAKGCDVAIIGGGDTGSDCVGTVRRQGAGKVYLIDVGSEPPEHENKAETWPNWPRKMRISTSHEEGCEKLFQVSTKEIVKDKKGEVTAIRCVKLKVDRGPDGRLRFQDIPGTEFEIPVQRVYLAMGFLHPSSTVLDAFGVEKDARGNAKTDRPYFTSREKVFACGDARRGQSLIVTATSDGRQCAAAVDAWLMGRTALTVFAK</sequence>
<dbReference type="SUPFAM" id="SSF46548">
    <property type="entry name" value="alpha-helical ferredoxin"/>
    <property type="match status" value="1"/>
</dbReference>
<dbReference type="NCBIfam" id="TIGR01317">
    <property type="entry name" value="GOGAT_sm_gam"/>
    <property type="match status" value="1"/>
</dbReference>
<accession>A0A401LI56</accession>
<reference evidence="6 7" key="1">
    <citation type="journal article" date="2018" name="Int. J. Syst. Evol. Microbiol.">
        <title>Mesosutterella multiformis gen. nov., sp. nov., a member of the family Sutterellaceae and Sutterella megalosphaeroides sp. nov., isolated from human faeces.</title>
        <authorList>
            <person name="Sakamoto M."/>
            <person name="Ikeyama N."/>
            <person name="Kunihiro T."/>
            <person name="Iino T."/>
            <person name="Yuki M."/>
            <person name="Ohkuma M."/>
        </authorList>
    </citation>
    <scope>NUCLEOTIDE SEQUENCE [LARGE SCALE GENOMIC DNA]</scope>
    <source>
        <strain evidence="6 7">4NBBH2</strain>
    </source>
</reference>
<accession>A0A388SEF4</accession>
<dbReference type="InterPro" id="IPR051394">
    <property type="entry name" value="Glutamate_Synthase"/>
</dbReference>
<dbReference type="Gene3D" id="1.10.1060.10">
    <property type="entry name" value="Alpha-helical ferredoxin"/>
    <property type="match status" value="1"/>
</dbReference>
<dbReference type="PANTHER" id="PTHR43100">
    <property type="entry name" value="GLUTAMATE SYNTHASE [NADPH] SMALL CHAIN"/>
    <property type="match status" value="1"/>
</dbReference>
<name>A0A388SEF4_9BURK</name>
<dbReference type="GO" id="GO:0016639">
    <property type="term" value="F:oxidoreductase activity, acting on the CH-NH2 group of donors, NAD or NADP as acceptor"/>
    <property type="evidence" value="ECO:0007669"/>
    <property type="project" value="InterPro"/>
</dbReference>
<dbReference type="InterPro" id="IPR006005">
    <property type="entry name" value="Glut_synth_ssu1"/>
</dbReference>
<keyword evidence="7" id="KW-1185">Reference proteome</keyword>
<dbReference type="GO" id="GO:0051536">
    <property type="term" value="F:iron-sulfur cluster binding"/>
    <property type="evidence" value="ECO:0007669"/>
    <property type="project" value="InterPro"/>
</dbReference>
<proteinExistence type="predicted"/>
<dbReference type="InterPro" id="IPR023753">
    <property type="entry name" value="FAD/NAD-binding_dom"/>
</dbReference>